<keyword evidence="2" id="KW-1185">Reference proteome</keyword>
<accession>A0ACB9RKR4</accession>
<reference evidence="2" key="1">
    <citation type="journal article" date="2023" name="Front. Plant Sci.">
        <title>Chromosomal-level genome assembly of Melastoma candidum provides insights into trichome evolution.</title>
        <authorList>
            <person name="Zhong Y."/>
            <person name="Wu W."/>
            <person name="Sun C."/>
            <person name="Zou P."/>
            <person name="Liu Y."/>
            <person name="Dai S."/>
            <person name="Zhou R."/>
        </authorList>
    </citation>
    <scope>NUCLEOTIDE SEQUENCE [LARGE SCALE GENOMIC DNA]</scope>
</reference>
<evidence type="ECO:0000313" key="2">
    <source>
        <dbReference type="Proteomes" id="UP001057402"/>
    </source>
</evidence>
<comment type="caution">
    <text evidence="1">The sequence shown here is derived from an EMBL/GenBank/DDBJ whole genome shotgun (WGS) entry which is preliminary data.</text>
</comment>
<sequence length="884" mass="98532">MTAPSSPPLPSSSSLRSVVLKSSAPARPTLAFSVKILFIKKPLFASRSSSVLVRAKNSSSESSSSPYSSARYNSLKVLEWDKLCDSVSSFAGTSLGREATRRRLWSLSETYEESVRLLEETDAAVQMHQHGGFNLDFSGIDAVSVRSAIKHARMDLPMYGKEAIALVALLEFSQNLQLSVRAVIKEDSDWYSRFMPLTEAVLDFQGNQPLVKLIQRIVDEDGLVKDSASPLLKRTREQIRLLEKKLHQLMDHIIRKEADETSFLEIANVNGRWYIRSGVDKLANLKGLLVSSGTGNSSLIEPLSAVPLNDELQMLRASETKAEEEVLLMLTKKLQVDLEGIEKLLNNIIQLDVVNARARYGLSYGGTCPELFQLKEKTTFQKMQASLSDNEVSNASTNWTLYLPKAYHPLMLQQHREKLKMARKQVTQATLDVKRRNRQPGLRVRERGKLEPDLLSLEEKVNKLEQAPPIPVDFFIAKKTRVLVITGPNTGGKTVCLKTVGLSALMAKSGLYVLSAESVKLPWFDSVFADIGDEQSLTQSLSTFSGHLKQISGIQSELTMHSLVLLDEVGAGTNPLEGAALGMSLLEFFSSGALLTIATTHHGELKTLKYSAEGFENACMEFDDVNLKPTYKMLWGIPGRSNAINIAERLGLPGSIINNARELYGTDSTEINEVITDMEKLKQKLHGLQHDSEHYRTLSKDFHEKNLVTKMRIEEHRIKVRRKMFKDIADAATIARLQVRKKAHQVRASKAQPLINENQRTGTQRNQESTKEKGKGLSEATAATRNATEAHEQSKRVEKNELPQVGAMVQVASIGRKATVLKVDPVKKEMLVQAGNMKLKVSKSRTHLIGPSDEEVPEITPLSLLFILWRLVLLLQLRKQDRGM</sequence>
<dbReference type="EMBL" id="CM042883">
    <property type="protein sequence ID" value="KAI4378214.1"/>
    <property type="molecule type" value="Genomic_DNA"/>
</dbReference>
<organism evidence="1 2">
    <name type="scientific">Melastoma candidum</name>
    <dbReference type="NCBI Taxonomy" id="119954"/>
    <lineage>
        <taxon>Eukaryota</taxon>
        <taxon>Viridiplantae</taxon>
        <taxon>Streptophyta</taxon>
        <taxon>Embryophyta</taxon>
        <taxon>Tracheophyta</taxon>
        <taxon>Spermatophyta</taxon>
        <taxon>Magnoliopsida</taxon>
        <taxon>eudicotyledons</taxon>
        <taxon>Gunneridae</taxon>
        <taxon>Pentapetalae</taxon>
        <taxon>rosids</taxon>
        <taxon>malvids</taxon>
        <taxon>Myrtales</taxon>
        <taxon>Melastomataceae</taxon>
        <taxon>Melastomatoideae</taxon>
        <taxon>Melastomateae</taxon>
        <taxon>Melastoma</taxon>
    </lineage>
</organism>
<evidence type="ECO:0000313" key="1">
    <source>
        <dbReference type="EMBL" id="KAI4378214.1"/>
    </source>
</evidence>
<protein>
    <submittedName>
        <fullName evidence="1">Uncharacterized protein</fullName>
    </submittedName>
</protein>
<dbReference type="Proteomes" id="UP001057402">
    <property type="component" value="Chromosome 4"/>
</dbReference>
<proteinExistence type="predicted"/>
<gene>
    <name evidence="1" type="ORF">MLD38_015726</name>
</gene>
<name>A0ACB9RKR4_9MYRT</name>